<comment type="caution">
    <text evidence="4">The sequence shown here is derived from an EMBL/GenBank/DDBJ whole genome shotgun (WGS) entry which is preliminary data.</text>
</comment>
<keyword evidence="1" id="KW-0880">Kelch repeat</keyword>
<dbReference type="GO" id="GO:0005829">
    <property type="term" value="C:cytosol"/>
    <property type="evidence" value="ECO:0007669"/>
    <property type="project" value="TreeGrafter"/>
</dbReference>
<dbReference type="AlphaFoldDB" id="A0AAN9BKZ4"/>
<gene>
    <name evidence="4" type="ORF">V1264_015855</name>
</gene>
<dbReference type="InterPro" id="IPR015915">
    <property type="entry name" value="Kelch-typ_b-propeller"/>
</dbReference>
<organism evidence="4 5">
    <name type="scientific">Littorina saxatilis</name>
    <dbReference type="NCBI Taxonomy" id="31220"/>
    <lineage>
        <taxon>Eukaryota</taxon>
        <taxon>Metazoa</taxon>
        <taxon>Spiralia</taxon>
        <taxon>Lophotrochozoa</taxon>
        <taxon>Mollusca</taxon>
        <taxon>Gastropoda</taxon>
        <taxon>Caenogastropoda</taxon>
        <taxon>Littorinimorpha</taxon>
        <taxon>Littorinoidea</taxon>
        <taxon>Littorinidae</taxon>
        <taxon>Littorina</taxon>
    </lineage>
</organism>
<evidence type="ECO:0000313" key="5">
    <source>
        <dbReference type="Proteomes" id="UP001374579"/>
    </source>
</evidence>
<dbReference type="Proteomes" id="UP001374579">
    <property type="component" value="Unassembled WGS sequence"/>
</dbReference>
<dbReference type="InterPro" id="IPR006652">
    <property type="entry name" value="Kelch_1"/>
</dbReference>
<dbReference type="EMBL" id="JBAMIC010000004">
    <property type="protein sequence ID" value="KAK7108053.1"/>
    <property type="molecule type" value="Genomic_DNA"/>
</dbReference>
<evidence type="ECO:0000256" key="2">
    <source>
        <dbReference type="ARBA" id="ARBA00022737"/>
    </source>
</evidence>
<reference evidence="4 5" key="1">
    <citation type="submission" date="2024-02" db="EMBL/GenBank/DDBJ databases">
        <title>Chromosome-scale genome assembly of the rough periwinkle Littorina saxatilis.</title>
        <authorList>
            <person name="De Jode A."/>
            <person name="Faria R."/>
            <person name="Formenti G."/>
            <person name="Sims Y."/>
            <person name="Smith T.P."/>
            <person name="Tracey A."/>
            <person name="Wood J.M.D."/>
            <person name="Zagrodzka Z.B."/>
            <person name="Johannesson K."/>
            <person name="Butlin R.K."/>
            <person name="Leder E.H."/>
        </authorList>
    </citation>
    <scope>NUCLEOTIDE SEQUENCE [LARGE SCALE GENOMIC DNA]</scope>
    <source>
        <strain evidence="4">Snail1</strain>
        <tissue evidence="4">Muscle</tissue>
    </source>
</reference>
<sequence length="319" mass="34447">MNFIWKEIKCVGTRPLGRSSHSLDVISKTVYVMGGEHEPRIPIGSTVWCLDVASTKWWQLQTNGVEVPARNAHASAVVGSSIYIFGGRQGVEMGEGSLADMHRLDTTTGTWSEVKMTGDIPEARSYHRMTAMGTQIFVFGGCTTSGRLNDLHTFSTDTGIWRKLPTSDAILGRGGAGFTSVGKKLYVVGGFAGTEMGDVHEFDTERSHWREIKTTPAFPPRSVFGLAALGKRLVVIGGEIDPSSLGHAGAGQFSDDVYELDTANETSGWVRVVPGGDMQCSPRGWFSASAFGHDAIILFGGNALDNSRLDDTFLLHTTK</sequence>
<proteinExistence type="predicted"/>
<keyword evidence="3" id="KW-0408">Iron</keyword>
<evidence type="ECO:0000256" key="3">
    <source>
        <dbReference type="ARBA" id="ARBA00023004"/>
    </source>
</evidence>
<dbReference type="Gene3D" id="2.120.10.80">
    <property type="entry name" value="Kelch-type beta propeller"/>
    <property type="match status" value="2"/>
</dbReference>
<dbReference type="Pfam" id="PF24681">
    <property type="entry name" value="Kelch_KLHDC2_KLHL20_DRC7"/>
    <property type="match status" value="1"/>
</dbReference>
<dbReference type="PANTHER" id="PTHR47435:SF4">
    <property type="entry name" value="KELCH REPEAT PROTEIN (AFU_ORTHOLOGUE AFUA_5G12780)"/>
    <property type="match status" value="1"/>
</dbReference>
<keyword evidence="5" id="KW-1185">Reference proteome</keyword>
<dbReference type="GO" id="GO:0030234">
    <property type="term" value="F:enzyme regulator activity"/>
    <property type="evidence" value="ECO:0007669"/>
    <property type="project" value="TreeGrafter"/>
</dbReference>
<evidence type="ECO:0000313" key="4">
    <source>
        <dbReference type="EMBL" id="KAK7108053.1"/>
    </source>
</evidence>
<evidence type="ECO:0000256" key="1">
    <source>
        <dbReference type="ARBA" id="ARBA00022441"/>
    </source>
</evidence>
<name>A0AAN9BKZ4_9CAEN</name>
<dbReference type="PANTHER" id="PTHR47435">
    <property type="entry name" value="KELCH REPEAT PROTEIN (AFU_ORTHOLOGUE AFUA_5G12780)"/>
    <property type="match status" value="1"/>
</dbReference>
<evidence type="ECO:0008006" key="6">
    <source>
        <dbReference type="Google" id="ProtNLM"/>
    </source>
</evidence>
<accession>A0AAN9BKZ4</accession>
<dbReference type="SMART" id="SM00612">
    <property type="entry name" value="Kelch"/>
    <property type="match status" value="3"/>
</dbReference>
<protein>
    <recommendedName>
        <fullName evidence="6">Galactose oxidase</fullName>
    </recommendedName>
</protein>
<keyword evidence="2" id="KW-0677">Repeat</keyword>
<dbReference type="SUPFAM" id="SSF117281">
    <property type="entry name" value="Kelch motif"/>
    <property type="match status" value="1"/>
</dbReference>
<dbReference type="GO" id="GO:0019760">
    <property type="term" value="P:glucosinolate metabolic process"/>
    <property type="evidence" value="ECO:0007669"/>
    <property type="project" value="UniProtKB-ARBA"/>
</dbReference>